<dbReference type="KEGG" id="cbw:RR42_m1471"/>
<proteinExistence type="predicted"/>
<dbReference type="STRING" id="68895.RR42_m1471"/>
<evidence type="ECO:0000256" key="1">
    <source>
        <dbReference type="SAM" id="MobiDB-lite"/>
    </source>
</evidence>
<feature type="chain" id="PRO_5002173506" evidence="2">
    <location>
        <begin position="26"/>
        <end position="127"/>
    </location>
</feature>
<reference evidence="3 4" key="1">
    <citation type="journal article" date="2015" name="Genome Announc.">
        <title>Complete Genome Sequence of Cupriavidus basilensis 4G11, Isolated from the Oak Ridge Field Research Center Site.</title>
        <authorList>
            <person name="Ray J."/>
            <person name="Waters R.J."/>
            <person name="Skerker J.M."/>
            <person name="Kuehl J.V."/>
            <person name="Price M.N."/>
            <person name="Huang J."/>
            <person name="Chakraborty R."/>
            <person name="Arkin A.P."/>
            <person name="Deutschbauer A."/>
        </authorList>
    </citation>
    <scope>NUCLEOTIDE SEQUENCE [LARGE SCALE GENOMIC DNA]</scope>
    <source>
        <strain evidence="3">4G11</strain>
    </source>
</reference>
<dbReference type="OrthoDB" id="8964903at2"/>
<protein>
    <submittedName>
        <fullName evidence="3">Uncharacterized protein</fullName>
    </submittedName>
</protein>
<dbReference type="AlphaFoldDB" id="A0A0C4Y1E2"/>
<gene>
    <name evidence="3" type="ORF">RR42_m1471</name>
</gene>
<feature type="signal peptide" evidence="2">
    <location>
        <begin position="1"/>
        <end position="25"/>
    </location>
</feature>
<dbReference type="Proteomes" id="UP000031843">
    <property type="component" value="Chromosome main"/>
</dbReference>
<feature type="region of interest" description="Disordered" evidence="1">
    <location>
        <begin position="29"/>
        <end position="127"/>
    </location>
</feature>
<evidence type="ECO:0000313" key="3">
    <source>
        <dbReference type="EMBL" id="AJG18872.1"/>
    </source>
</evidence>
<keyword evidence="4" id="KW-1185">Reference proteome</keyword>
<organism evidence="3 4">
    <name type="scientific">Cupriavidus basilensis</name>
    <dbReference type="NCBI Taxonomy" id="68895"/>
    <lineage>
        <taxon>Bacteria</taxon>
        <taxon>Pseudomonadati</taxon>
        <taxon>Pseudomonadota</taxon>
        <taxon>Betaproteobacteria</taxon>
        <taxon>Burkholderiales</taxon>
        <taxon>Burkholderiaceae</taxon>
        <taxon>Cupriavidus</taxon>
    </lineage>
</organism>
<name>A0A0C4Y1E2_9BURK</name>
<evidence type="ECO:0000256" key="2">
    <source>
        <dbReference type="SAM" id="SignalP"/>
    </source>
</evidence>
<dbReference type="RefSeq" id="WP_043345199.1">
    <property type="nucleotide sequence ID" value="NZ_CP010536.1"/>
</dbReference>
<accession>A0A0C4Y1E2</accession>
<evidence type="ECO:0000313" key="4">
    <source>
        <dbReference type="Proteomes" id="UP000031843"/>
    </source>
</evidence>
<keyword evidence="2" id="KW-0732">Signal</keyword>
<sequence>MRNKTVPALIIAALTAFGGVQLAHAQKNYTDGGDLYGGAHTNKTDPNKSAAKSGKFDPYTDGAKKSTKSNLNASGSKKKADPYTDGAKAGKPDPYTDGAKAGKFDPYTDGAKAGKFDPYTDGAKAKQ</sequence>
<dbReference type="EMBL" id="CP010536">
    <property type="protein sequence ID" value="AJG18872.1"/>
    <property type="molecule type" value="Genomic_DNA"/>
</dbReference>